<name>A0A8S5MU82_9CAUD</name>
<evidence type="ECO:0000256" key="1">
    <source>
        <dbReference type="SAM" id="Phobius"/>
    </source>
</evidence>
<proteinExistence type="predicted"/>
<evidence type="ECO:0000313" key="2">
    <source>
        <dbReference type="EMBL" id="DAD85639.1"/>
    </source>
</evidence>
<reference evidence="2" key="1">
    <citation type="journal article" date="2021" name="Proc. Natl. Acad. Sci. U.S.A.">
        <title>A Catalog of Tens of Thousands of Viruses from Human Metagenomes Reveals Hidden Associations with Chronic Diseases.</title>
        <authorList>
            <person name="Tisza M.J."/>
            <person name="Buck C.B."/>
        </authorList>
    </citation>
    <scope>NUCLEOTIDE SEQUENCE</scope>
    <source>
        <strain evidence="2">Ctino4</strain>
    </source>
</reference>
<organism evidence="2">
    <name type="scientific">Myoviridae sp. ctino4</name>
    <dbReference type="NCBI Taxonomy" id="2826686"/>
    <lineage>
        <taxon>Viruses</taxon>
        <taxon>Duplodnaviria</taxon>
        <taxon>Heunggongvirae</taxon>
        <taxon>Uroviricota</taxon>
        <taxon>Caudoviricetes</taxon>
    </lineage>
</organism>
<sequence length="217" mass="24452">MLHIWILFLILQFLQTTFFPTVQPFSLANTAAQVLLTPVSLDFQPVIHSPQISQYTSVSTVLLIAIFIPSLSHDLIEILYVSGVYQIFRSVWDLLCANAFVCYCSDTGVILEYPRLEVAWELYKPVSTFSVKQFLFLPPIHSPLPAALSIHFRYLSHSARSSTSKVLLSLISSGIIRYFLFTRAKLAAAWATLFFVQPVFSVTCLAISRSSNTCFPF</sequence>
<dbReference type="EMBL" id="BK014985">
    <property type="protein sequence ID" value="DAD85639.1"/>
    <property type="molecule type" value="Genomic_DNA"/>
</dbReference>
<keyword evidence="1" id="KW-0812">Transmembrane</keyword>
<feature type="transmembrane region" description="Helical" evidence="1">
    <location>
        <begin position="187"/>
        <end position="207"/>
    </location>
</feature>
<protein>
    <submittedName>
        <fullName evidence="2">Uncharacterized protein</fullName>
    </submittedName>
</protein>
<accession>A0A8S5MU82</accession>
<keyword evidence="1" id="KW-0472">Membrane</keyword>
<keyword evidence="1" id="KW-1133">Transmembrane helix</keyword>